<protein>
    <submittedName>
        <fullName evidence="1">Uncharacterized protein</fullName>
    </submittedName>
</protein>
<dbReference type="AlphaFoldDB" id="A0A0A9CNC7"/>
<sequence length="131" mass="14101">MPVATFSEILVTFLALLIRLSISGLTSALASPGCILFLRTSFPQWNLSTVTTPHQSMPFAKCSAPVAIALATAPPYSSTFGATAVQYAAASTSWRTLFSKSLVPTTEWTEKLVYAARMPSRRGSGWESVRP</sequence>
<dbReference type="EMBL" id="GBRH01220824">
    <property type="protein sequence ID" value="JAD77071.1"/>
    <property type="molecule type" value="Transcribed_RNA"/>
</dbReference>
<reference evidence="1" key="2">
    <citation type="journal article" date="2015" name="Data Brief">
        <title>Shoot transcriptome of the giant reed, Arundo donax.</title>
        <authorList>
            <person name="Barrero R.A."/>
            <person name="Guerrero F.D."/>
            <person name="Moolhuijzen P."/>
            <person name="Goolsby J.A."/>
            <person name="Tidwell J."/>
            <person name="Bellgard S.E."/>
            <person name="Bellgard M.I."/>
        </authorList>
    </citation>
    <scope>NUCLEOTIDE SEQUENCE</scope>
    <source>
        <tissue evidence="1">Shoot tissue taken approximately 20 cm above the soil surface</tissue>
    </source>
</reference>
<organism evidence="1">
    <name type="scientific">Arundo donax</name>
    <name type="common">Giant reed</name>
    <name type="synonym">Donax arundinaceus</name>
    <dbReference type="NCBI Taxonomy" id="35708"/>
    <lineage>
        <taxon>Eukaryota</taxon>
        <taxon>Viridiplantae</taxon>
        <taxon>Streptophyta</taxon>
        <taxon>Embryophyta</taxon>
        <taxon>Tracheophyta</taxon>
        <taxon>Spermatophyta</taxon>
        <taxon>Magnoliopsida</taxon>
        <taxon>Liliopsida</taxon>
        <taxon>Poales</taxon>
        <taxon>Poaceae</taxon>
        <taxon>PACMAD clade</taxon>
        <taxon>Arundinoideae</taxon>
        <taxon>Arundineae</taxon>
        <taxon>Arundo</taxon>
    </lineage>
</organism>
<evidence type="ECO:0000313" key="1">
    <source>
        <dbReference type="EMBL" id="JAD77071.1"/>
    </source>
</evidence>
<proteinExistence type="predicted"/>
<reference evidence="1" key="1">
    <citation type="submission" date="2014-09" db="EMBL/GenBank/DDBJ databases">
        <authorList>
            <person name="Magalhaes I.L.F."/>
            <person name="Oliveira U."/>
            <person name="Santos F.R."/>
            <person name="Vidigal T.H.D.A."/>
            <person name="Brescovit A.D."/>
            <person name="Santos A.J."/>
        </authorList>
    </citation>
    <scope>NUCLEOTIDE SEQUENCE</scope>
    <source>
        <tissue evidence="1">Shoot tissue taken approximately 20 cm above the soil surface</tissue>
    </source>
</reference>
<name>A0A0A9CNC7_ARUDO</name>
<accession>A0A0A9CNC7</accession>